<comment type="caution">
    <text evidence="2">The sequence shown here is derived from an EMBL/GenBank/DDBJ whole genome shotgun (WGS) entry which is preliminary data.</text>
</comment>
<dbReference type="Proteomes" id="UP000033870">
    <property type="component" value="Unassembled WGS sequence"/>
</dbReference>
<evidence type="ECO:0000313" key="2">
    <source>
        <dbReference type="EMBL" id="KKW43035.1"/>
    </source>
</evidence>
<keyword evidence="1" id="KW-0812">Transmembrane</keyword>
<sequence length="86" mass="8990">MVKSLCGVHKLALVLLVVGGLNWGLVGLFDWNLVTALFGSVPMIERAVYVLVGLSAVFMLLSGMCKKCGACCQSGGMKAAEGEKKA</sequence>
<gene>
    <name evidence="2" type="ORF">UY92_C0001G0049</name>
</gene>
<accession>A0A0G1YIK7</accession>
<proteinExistence type="predicted"/>
<dbReference type="PANTHER" id="PTHR37304">
    <property type="entry name" value="MEMBRANE PROTEIN-RELATED"/>
    <property type="match status" value="1"/>
</dbReference>
<evidence type="ECO:0000313" key="3">
    <source>
        <dbReference type="Proteomes" id="UP000033870"/>
    </source>
</evidence>
<dbReference type="Pfam" id="PF04070">
    <property type="entry name" value="DUF378"/>
    <property type="match status" value="1"/>
</dbReference>
<dbReference type="PANTHER" id="PTHR37304:SF1">
    <property type="entry name" value="MEMBRANE PROTEIN"/>
    <property type="match status" value="1"/>
</dbReference>
<dbReference type="EMBL" id="LCRX01000001">
    <property type="protein sequence ID" value="KKW43035.1"/>
    <property type="molecule type" value="Genomic_DNA"/>
</dbReference>
<evidence type="ECO:0008006" key="4">
    <source>
        <dbReference type="Google" id="ProtNLM"/>
    </source>
</evidence>
<dbReference type="InterPro" id="IPR007211">
    <property type="entry name" value="DUF378"/>
</dbReference>
<name>A0A0G1YIK7_9BACT</name>
<dbReference type="AlphaFoldDB" id="A0A0G1YIK7"/>
<protein>
    <recommendedName>
        <fullName evidence="4">DUF378 domain-containing protein</fullName>
    </recommendedName>
</protein>
<feature type="transmembrane region" description="Helical" evidence="1">
    <location>
        <begin position="12"/>
        <end position="34"/>
    </location>
</feature>
<reference evidence="2 3" key="1">
    <citation type="journal article" date="2015" name="Nature">
        <title>rRNA introns, odd ribosomes, and small enigmatic genomes across a large radiation of phyla.</title>
        <authorList>
            <person name="Brown C.T."/>
            <person name="Hug L.A."/>
            <person name="Thomas B.C."/>
            <person name="Sharon I."/>
            <person name="Castelle C.J."/>
            <person name="Singh A."/>
            <person name="Wilkins M.J."/>
            <person name="Williams K.H."/>
            <person name="Banfield J.F."/>
        </authorList>
    </citation>
    <scope>NUCLEOTIDE SEQUENCE [LARGE SCALE GENOMIC DNA]</scope>
</reference>
<keyword evidence="1" id="KW-0472">Membrane</keyword>
<evidence type="ECO:0000256" key="1">
    <source>
        <dbReference type="SAM" id="Phobius"/>
    </source>
</evidence>
<feature type="transmembrane region" description="Helical" evidence="1">
    <location>
        <begin position="46"/>
        <end position="65"/>
    </location>
</feature>
<keyword evidence="1" id="KW-1133">Transmembrane helix</keyword>
<organism evidence="2 3">
    <name type="scientific">Candidatus Magasanikbacteria bacterium GW2011_GWA2_56_11</name>
    <dbReference type="NCBI Taxonomy" id="1619044"/>
    <lineage>
        <taxon>Bacteria</taxon>
        <taxon>Candidatus Magasanikiibacteriota</taxon>
    </lineage>
</organism>